<reference evidence="7 8" key="1">
    <citation type="submission" date="2023-01" db="EMBL/GenBank/DDBJ databases">
        <title>Analysis of 21 Apiospora genomes using comparative genomics revels a genus with tremendous synthesis potential of carbohydrate active enzymes and secondary metabolites.</title>
        <authorList>
            <person name="Sorensen T."/>
        </authorList>
    </citation>
    <scope>NUCLEOTIDE SEQUENCE [LARGE SCALE GENOMIC DNA]</scope>
    <source>
        <strain evidence="7 8">CBS 135458</strain>
    </source>
</reference>
<dbReference type="PANTHER" id="PTHR14513">
    <property type="entry name" value="PROTECTION OF TELOMERES 1"/>
    <property type="match status" value="1"/>
</dbReference>
<dbReference type="Pfam" id="PF02765">
    <property type="entry name" value="POT1"/>
    <property type="match status" value="1"/>
</dbReference>
<comment type="caution">
    <text evidence="7">The sequence shown here is derived from an EMBL/GenBank/DDBJ whole genome shotgun (WGS) entry which is preliminary data.</text>
</comment>
<dbReference type="Gene3D" id="2.40.50.140">
    <property type="entry name" value="Nucleic acid-binding proteins"/>
    <property type="match status" value="1"/>
</dbReference>
<evidence type="ECO:0000256" key="1">
    <source>
        <dbReference type="ARBA" id="ARBA00004574"/>
    </source>
</evidence>
<dbReference type="CDD" id="cd04497">
    <property type="entry name" value="hPOT1_OB1_like"/>
    <property type="match status" value="1"/>
</dbReference>
<dbReference type="InterPro" id="IPR011564">
    <property type="entry name" value="Telomer_end-bd_POT1/Cdc13"/>
</dbReference>
<keyword evidence="2" id="KW-0158">Chromosome</keyword>
<evidence type="ECO:0000313" key="7">
    <source>
        <dbReference type="EMBL" id="KAK8038025.1"/>
    </source>
</evidence>
<accession>A0ABR1SUL7</accession>
<dbReference type="InterPro" id="IPR012340">
    <property type="entry name" value="NA-bd_OB-fold"/>
</dbReference>
<sequence length="227" mass="25206">MSPDYKGDASVQLAKASFNAPSKSSSRDQSKAVSTSPAMSRFGEELDPLPDCKAKIRRHLHDAIPEYTELKVLRHHIGKSIDVMAVALMTPADPERARKGPREYTMAFTVTDHSVGPSAVNEVLFYRPHKDSLPKVKSGDIVLFRNFTVLAIKDKGYGLRTNDSSSWAIFDTEDEPAQIRGPPVEYGEGETTQVAYLREWYGLLDASSHKKLKRATEKIKNAGKLSK</sequence>
<evidence type="ECO:0000256" key="2">
    <source>
        <dbReference type="ARBA" id="ARBA00022454"/>
    </source>
</evidence>
<name>A0ABR1SUL7_9PEZI</name>
<dbReference type="Proteomes" id="UP001480595">
    <property type="component" value="Unassembled WGS sequence"/>
</dbReference>
<comment type="subcellular location">
    <subcellularLocation>
        <location evidence="1">Chromosome</location>
        <location evidence="1">Telomere</location>
    </subcellularLocation>
</comment>
<keyword evidence="3" id="KW-0779">Telomere</keyword>
<dbReference type="InterPro" id="IPR028389">
    <property type="entry name" value="POT1"/>
</dbReference>
<protein>
    <recommendedName>
        <fullName evidence="6">Telomeric single stranded DNA binding POT1/Cdc13 domain-containing protein</fullName>
    </recommendedName>
</protein>
<dbReference type="PANTHER" id="PTHR14513:SF0">
    <property type="entry name" value="PROTECTION OF TELOMERES PROTEIN 1"/>
    <property type="match status" value="1"/>
</dbReference>
<dbReference type="RefSeq" id="XP_066707877.1">
    <property type="nucleotide sequence ID" value="XM_066866201.1"/>
</dbReference>
<feature type="region of interest" description="Disordered" evidence="5">
    <location>
        <begin position="16"/>
        <end position="44"/>
    </location>
</feature>
<dbReference type="SUPFAM" id="SSF50249">
    <property type="entry name" value="Nucleic acid-binding proteins"/>
    <property type="match status" value="1"/>
</dbReference>
<keyword evidence="8" id="KW-1185">Reference proteome</keyword>
<keyword evidence="4" id="KW-0238">DNA-binding</keyword>
<organism evidence="7 8">
    <name type="scientific">Apiospora phragmitis</name>
    <dbReference type="NCBI Taxonomy" id="2905665"/>
    <lineage>
        <taxon>Eukaryota</taxon>
        <taxon>Fungi</taxon>
        <taxon>Dikarya</taxon>
        <taxon>Ascomycota</taxon>
        <taxon>Pezizomycotina</taxon>
        <taxon>Sordariomycetes</taxon>
        <taxon>Xylariomycetidae</taxon>
        <taxon>Amphisphaeriales</taxon>
        <taxon>Apiosporaceae</taxon>
        <taxon>Apiospora</taxon>
    </lineage>
</organism>
<evidence type="ECO:0000256" key="3">
    <source>
        <dbReference type="ARBA" id="ARBA00022895"/>
    </source>
</evidence>
<evidence type="ECO:0000259" key="6">
    <source>
        <dbReference type="SMART" id="SM00976"/>
    </source>
</evidence>
<proteinExistence type="predicted"/>
<feature type="domain" description="Telomeric single stranded DNA binding POT1/Cdc13" evidence="6">
    <location>
        <begin position="67"/>
        <end position="202"/>
    </location>
</feature>
<evidence type="ECO:0000256" key="4">
    <source>
        <dbReference type="ARBA" id="ARBA00023125"/>
    </source>
</evidence>
<dbReference type="EMBL" id="JAQQWL010000016">
    <property type="protein sequence ID" value="KAK8038025.1"/>
    <property type="molecule type" value="Genomic_DNA"/>
</dbReference>
<evidence type="ECO:0000313" key="8">
    <source>
        <dbReference type="Proteomes" id="UP001480595"/>
    </source>
</evidence>
<gene>
    <name evidence="7" type="ORF">PG994_014792</name>
</gene>
<dbReference type="SMART" id="SM00976">
    <property type="entry name" value="Telo_bind"/>
    <property type="match status" value="1"/>
</dbReference>
<evidence type="ECO:0000256" key="5">
    <source>
        <dbReference type="SAM" id="MobiDB-lite"/>
    </source>
</evidence>
<dbReference type="GeneID" id="92099264"/>